<dbReference type="VEuPathDB" id="FungiDB:PHYBLDRAFT_68728"/>
<dbReference type="RefSeq" id="XP_018290027.1">
    <property type="nucleotide sequence ID" value="XM_018442002.1"/>
</dbReference>
<dbReference type="AlphaFoldDB" id="A0A167M6Y6"/>
<sequence length="118" mass="14029">MITEIVKLKKVKVNYEKEMFNRVKDLDKGKFTMNRTEDGYSERRQTAIVDRRRMLLAWGTMILNEYNVDKYVNKRKGKNIVCRKNREWKQDFSCAWKNSPLTTKGIVSHQHTVDVSLS</sequence>
<reference evidence="2" key="1">
    <citation type="submission" date="2015-06" db="EMBL/GenBank/DDBJ databases">
        <title>Expansion of signal transduction pathways in fungi by whole-genome duplication.</title>
        <authorList>
            <consortium name="DOE Joint Genome Institute"/>
            <person name="Corrochano L.M."/>
            <person name="Kuo A."/>
            <person name="Marcet-Houben M."/>
            <person name="Polaino S."/>
            <person name="Salamov A."/>
            <person name="Villalobos J.M."/>
            <person name="Alvarez M.I."/>
            <person name="Avalos J."/>
            <person name="Benito E.P."/>
            <person name="Benoit I."/>
            <person name="Burger G."/>
            <person name="Camino L.P."/>
            <person name="Canovas D."/>
            <person name="Cerda-Olmedo E."/>
            <person name="Cheng J.-F."/>
            <person name="Dominguez A."/>
            <person name="Elias M."/>
            <person name="Eslava A.P."/>
            <person name="Glaser F."/>
            <person name="Grimwood J."/>
            <person name="Gutierrez G."/>
            <person name="Heitman J."/>
            <person name="Henrissat B."/>
            <person name="Iturriaga E.A."/>
            <person name="Lang B.F."/>
            <person name="Lavin J.L."/>
            <person name="Lee S."/>
            <person name="Li W."/>
            <person name="Lindquist E."/>
            <person name="Lopez-Garcia S."/>
            <person name="Luque E.M."/>
            <person name="Marcos A.T."/>
            <person name="Martin J."/>
            <person name="McCluskey K."/>
            <person name="Medina H.R."/>
            <person name="Miralles-Duran A."/>
            <person name="Miyazaki A."/>
            <person name="Munoz-Torres E."/>
            <person name="Oguiza J.A."/>
            <person name="Ohm R."/>
            <person name="Olmedo M."/>
            <person name="Orejas M."/>
            <person name="Ortiz-Castellanos L."/>
            <person name="Pisabarro A.G."/>
            <person name="Rodriguez-Romero J."/>
            <person name="Ruiz-Herrera J."/>
            <person name="Ruiz-Vazquez R."/>
            <person name="Sanz C."/>
            <person name="Schackwitz W."/>
            <person name="Schmutz J."/>
            <person name="Shahriari M."/>
            <person name="Shelest E."/>
            <person name="Silva-Franco F."/>
            <person name="Soanes D."/>
            <person name="Syed K."/>
            <person name="Tagua V.G."/>
            <person name="Talbot N.J."/>
            <person name="Thon M."/>
            <person name="De vries R.P."/>
            <person name="Wiebenga A."/>
            <person name="Yadav J.S."/>
            <person name="Braun E.L."/>
            <person name="Baker S."/>
            <person name="Garre V."/>
            <person name="Horwitz B."/>
            <person name="Torres-Martinez S."/>
            <person name="Idnurm A."/>
            <person name="Herrera-Estrella A."/>
            <person name="Gabaldon T."/>
            <person name="Grigoriev I.V."/>
        </authorList>
    </citation>
    <scope>NUCLEOTIDE SEQUENCE [LARGE SCALE GENOMIC DNA]</scope>
    <source>
        <strain evidence="2">NRRL 1555(-)</strain>
    </source>
</reference>
<dbReference type="GeneID" id="29002908"/>
<organism evidence="1 2">
    <name type="scientific">Phycomyces blakesleeanus (strain ATCC 8743b / DSM 1359 / FGSC 10004 / NBRC 33097 / NRRL 1555)</name>
    <dbReference type="NCBI Taxonomy" id="763407"/>
    <lineage>
        <taxon>Eukaryota</taxon>
        <taxon>Fungi</taxon>
        <taxon>Fungi incertae sedis</taxon>
        <taxon>Mucoromycota</taxon>
        <taxon>Mucoromycotina</taxon>
        <taxon>Mucoromycetes</taxon>
        <taxon>Mucorales</taxon>
        <taxon>Phycomycetaceae</taxon>
        <taxon>Phycomyces</taxon>
    </lineage>
</organism>
<accession>A0A167M6Y6</accession>
<dbReference type="EMBL" id="KV440984">
    <property type="protein sequence ID" value="OAD71987.1"/>
    <property type="molecule type" value="Genomic_DNA"/>
</dbReference>
<keyword evidence="2" id="KW-1185">Reference proteome</keyword>
<proteinExistence type="predicted"/>
<protein>
    <submittedName>
        <fullName evidence="1">Uncharacterized protein</fullName>
    </submittedName>
</protein>
<evidence type="ECO:0000313" key="2">
    <source>
        <dbReference type="Proteomes" id="UP000077315"/>
    </source>
</evidence>
<evidence type="ECO:0000313" key="1">
    <source>
        <dbReference type="EMBL" id="OAD71987.1"/>
    </source>
</evidence>
<dbReference type="Proteomes" id="UP000077315">
    <property type="component" value="Unassembled WGS sequence"/>
</dbReference>
<dbReference type="InParanoid" id="A0A167M6Y6"/>
<name>A0A167M6Y6_PHYB8</name>
<gene>
    <name evidence="1" type="ORF">PHYBLDRAFT_68728</name>
</gene>